<dbReference type="Pfam" id="PF24764">
    <property type="entry name" value="rva_4"/>
    <property type="match status" value="1"/>
</dbReference>
<accession>A0ABM0MDK8</accession>
<evidence type="ECO:0000259" key="1">
    <source>
        <dbReference type="Pfam" id="PF24764"/>
    </source>
</evidence>
<dbReference type="RefSeq" id="XP_006818099.1">
    <property type="nucleotide sequence ID" value="XM_006818036.1"/>
</dbReference>
<sequence>MVVFLHCNDNNRADTVLKLFENATQKFGVPSRIRGDKGGENEQVALFMLQHPDRGPGRGSFIAGKSVHNQRVERLWRDVFQGILFKFYLLFYHLEDHLFLDIDNDVDMFSLHYTFLPIINRDLSHWNEGWNHHKLSSAQHKTPRQLWIQGSLSMAQSSNRAMGELFEPRNQEEIDAYGIDYDGPVPEQNENELIIPNIPCPLMGDELENPSSTIDPLNCHDDSSGVMIYEDVKAFINTKIEHRV</sequence>
<proteinExistence type="predicted"/>
<gene>
    <name evidence="3" type="primary">LOC102806751</name>
</gene>
<protein>
    <submittedName>
        <fullName evidence="3">Uncharacterized protein LOC102806751</fullName>
    </submittedName>
</protein>
<dbReference type="GeneID" id="102806751"/>
<evidence type="ECO:0000313" key="2">
    <source>
        <dbReference type="Proteomes" id="UP000694865"/>
    </source>
</evidence>
<dbReference type="PANTHER" id="PTHR46791:SF5">
    <property type="entry name" value="CLR5 DOMAIN-CONTAINING PROTEIN-RELATED"/>
    <property type="match status" value="1"/>
</dbReference>
<dbReference type="InterPro" id="IPR058913">
    <property type="entry name" value="Integrase_dom_put"/>
</dbReference>
<reference evidence="3" key="1">
    <citation type="submission" date="2025-08" db="UniProtKB">
        <authorList>
            <consortium name="RefSeq"/>
        </authorList>
    </citation>
    <scope>IDENTIFICATION</scope>
    <source>
        <tissue evidence="3">Testes</tissue>
    </source>
</reference>
<dbReference type="Proteomes" id="UP000694865">
    <property type="component" value="Unplaced"/>
</dbReference>
<evidence type="ECO:0000313" key="3">
    <source>
        <dbReference type="RefSeq" id="XP_006818099.1"/>
    </source>
</evidence>
<keyword evidence="2" id="KW-1185">Reference proteome</keyword>
<dbReference type="PANTHER" id="PTHR46791">
    <property type="entry name" value="EXPRESSED PROTEIN"/>
    <property type="match status" value="1"/>
</dbReference>
<name>A0ABM0MDK8_SACKO</name>
<organism evidence="2 3">
    <name type="scientific">Saccoglossus kowalevskii</name>
    <name type="common">Acorn worm</name>
    <dbReference type="NCBI Taxonomy" id="10224"/>
    <lineage>
        <taxon>Eukaryota</taxon>
        <taxon>Metazoa</taxon>
        <taxon>Hemichordata</taxon>
        <taxon>Enteropneusta</taxon>
        <taxon>Harrimaniidae</taxon>
        <taxon>Saccoglossus</taxon>
    </lineage>
</organism>
<feature type="domain" description="Integrase core" evidence="1">
    <location>
        <begin position="1"/>
        <end position="161"/>
    </location>
</feature>